<dbReference type="InterPro" id="IPR015500">
    <property type="entry name" value="Peptidase_S8_subtilisin-rel"/>
</dbReference>
<dbReference type="Pfam" id="PF00082">
    <property type="entry name" value="Peptidase_S8"/>
    <property type="match status" value="1"/>
</dbReference>
<evidence type="ECO:0000259" key="8">
    <source>
        <dbReference type="Pfam" id="PF00082"/>
    </source>
</evidence>
<dbReference type="PROSITE" id="PS51892">
    <property type="entry name" value="SUBTILASE"/>
    <property type="match status" value="1"/>
</dbReference>
<dbReference type="PRINTS" id="PR00723">
    <property type="entry name" value="SUBTILISIN"/>
</dbReference>
<dbReference type="Gene3D" id="3.40.50.200">
    <property type="entry name" value="Peptidase S8/S53 domain"/>
    <property type="match status" value="1"/>
</dbReference>
<dbReference type="InterPro" id="IPR000209">
    <property type="entry name" value="Peptidase_S8/S53_dom"/>
</dbReference>
<keyword evidence="3 5" id="KW-0378">Hydrolase</keyword>
<dbReference type="InterPro" id="IPR036852">
    <property type="entry name" value="Peptidase_S8/S53_dom_sf"/>
</dbReference>
<evidence type="ECO:0000313" key="9">
    <source>
        <dbReference type="EMBL" id="GIG86838.1"/>
    </source>
</evidence>
<dbReference type="PROSITE" id="PS00137">
    <property type="entry name" value="SUBTILASE_HIS"/>
    <property type="match status" value="1"/>
</dbReference>
<comment type="similarity">
    <text evidence="1 5 6">Belongs to the peptidase S8 family.</text>
</comment>
<dbReference type="InterPro" id="IPR023828">
    <property type="entry name" value="Peptidase_S8_Ser-AS"/>
</dbReference>
<dbReference type="Proteomes" id="UP000646749">
    <property type="component" value="Unassembled WGS sequence"/>
</dbReference>
<evidence type="ECO:0000256" key="3">
    <source>
        <dbReference type="ARBA" id="ARBA00022801"/>
    </source>
</evidence>
<evidence type="ECO:0000256" key="2">
    <source>
        <dbReference type="ARBA" id="ARBA00022670"/>
    </source>
</evidence>
<keyword evidence="10" id="KW-1185">Reference proteome</keyword>
<name>A0ABQ4DWM2_9ACTN</name>
<accession>A0ABQ4DWM2</accession>
<dbReference type="EMBL" id="BONW01000005">
    <property type="protein sequence ID" value="GIG86838.1"/>
    <property type="molecule type" value="Genomic_DNA"/>
</dbReference>
<feature type="region of interest" description="Disordered" evidence="7">
    <location>
        <begin position="76"/>
        <end position="107"/>
    </location>
</feature>
<protein>
    <submittedName>
        <fullName evidence="9">Serine protease</fullName>
    </submittedName>
</protein>
<evidence type="ECO:0000256" key="1">
    <source>
        <dbReference type="ARBA" id="ARBA00011073"/>
    </source>
</evidence>
<keyword evidence="2 5" id="KW-0645">Protease</keyword>
<dbReference type="PANTHER" id="PTHR43399:SF4">
    <property type="entry name" value="CELL WALL-ASSOCIATED PROTEASE"/>
    <property type="match status" value="1"/>
</dbReference>
<comment type="caution">
    <text evidence="9">The sequence shown here is derived from an EMBL/GenBank/DDBJ whole genome shotgun (WGS) entry which is preliminary data.</text>
</comment>
<evidence type="ECO:0000256" key="5">
    <source>
        <dbReference type="PROSITE-ProRule" id="PRU01240"/>
    </source>
</evidence>
<gene>
    <name evidence="9" type="ORF">Pen02_17740</name>
</gene>
<evidence type="ECO:0000256" key="7">
    <source>
        <dbReference type="SAM" id="MobiDB-lite"/>
    </source>
</evidence>
<sequence>MGTLPKFDGYRRFVTSKHRLASLGGSPTRTGGHGDDAVAFGLSSELENPMRQRHFLASAAAALMLAAGLVGTTPVGASAEPRPAPTGPTASAQSNPNRENPERENATSRVVTLFTGDRVTVHGQSIAVAPRAGVHFIRFQRAKAHYVVPSDALPLLAADRLDERLFNVTALLDADLDRQSHLRLLVSDAARVRGLAASPELDAVDGFATKVPVADLARTWQTTRTSLSAGKIWLDGVRRSTLDVSVPRTGAPEAWAAGYDGTGVKVAVLDTGIDDNHPDLAGRVLARQNFVSEFESAADVSGHGTHVSSTIAGSGAASDGRYRGVAPGASLLDGKVCYRTPDGRGVCPDSAVLAGMQWAAESGAKVVNMSLGGTDEPGIDPLEAAVNDLTAEYGTLFVIAAGNADGWSPYRVASPSTADAALSVSNWTKTGEVNWSSLPGPRVGDYGVKPDIAAPGTEIMAARSTAGIFPPELPGGAYFSATGTSMAAPHVAGAAALLAQAHPDWKAAQTKASLMASAQPLTGADVFGQGAGHVQVGRALGQSVTVTPPSLSLGALDWPLTDAPTDRTVTYHNSGTAPVVLDLAFDGTAPTGLVTLGANTLTVPAGGTATVEVTVDERVGGEAYGVFVGRLVASSAGVDLRTPFSVFRESPAASLHLSTVGRDGGAPASSVVILRNLANGTEYLSYESSRSFRVPLNSTWAVTAALVESDGTVSLLANPRVLADGNQEVVLDARRAKPVDIRVPDGRAVPYDAQVLLAQRAEGGTFLDAVSGDPRTIRTADLGPAGVDGLETFVQAVFTGPARRGLPPGGTDVYQLGWQVPDAFPTGFVRRVRSGELATVAAEYARNAPEVASTRYNRPLVDSDVFVPASTLPPVVPPLRRTEYYGGNVGWRSTVVEESTASLGTVTSWSHPADPGYRAGREYRERWNGTPTTLTVAQQVPGWAAATRDGNTIRVGFDTYSDGAGHLGLPYGMQNHGLTLHRGDTLLGAYDFLYGNWEVGEETETYRLRYGFDVPTPLASRIEAEWTFRSSAQRQGELPLRTVGFAPELAIDNSARAGSRLTIPLVLTGQAGTAPVRSVRLSVSYDDGRTWQPVPTGPLPGGGYAGTVTHPKRAGHVSLRGYVVDADGNTASGTVLRAYRLR</sequence>
<evidence type="ECO:0000313" key="10">
    <source>
        <dbReference type="Proteomes" id="UP000646749"/>
    </source>
</evidence>
<evidence type="ECO:0000256" key="6">
    <source>
        <dbReference type="RuleBase" id="RU003355"/>
    </source>
</evidence>
<evidence type="ECO:0000256" key="4">
    <source>
        <dbReference type="ARBA" id="ARBA00022825"/>
    </source>
</evidence>
<dbReference type="InterPro" id="IPR051048">
    <property type="entry name" value="Peptidase_S8/S53_subtilisin"/>
</dbReference>
<dbReference type="GO" id="GO:0006508">
    <property type="term" value="P:proteolysis"/>
    <property type="evidence" value="ECO:0007669"/>
    <property type="project" value="UniProtKB-KW"/>
</dbReference>
<dbReference type="PANTHER" id="PTHR43399">
    <property type="entry name" value="SUBTILISIN-RELATED"/>
    <property type="match status" value="1"/>
</dbReference>
<feature type="active site" description="Charge relay system" evidence="5">
    <location>
        <position position="485"/>
    </location>
</feature>
<dbReference type="SUPFAM" id="SSF52743">
    <property type="entry name" value="Subtilisin-like"/>
    <property type="match status" value="1"/>
</dbReference>
<feature type="domain" description="Peptidase S8/S53" evidence="8">
    <location>
        <begin position="261"/>
        <end position="530"/>
    </location>
</feature>
<dbReference type="InterPro" id="IPR022398">
    <property type="entry name" value="Peptidase_S8_His-AS"/>
</dbReference>
<proteinExistence type="inferred from homology"/>
<feature type="active site" description="Charge relay system" evidence="5">
    <location>
        <position position="303"/>
    </location>
</feature>
<dbReference type="GO" id="GO:0008233">
    <property type="term" value="F:peptidase activity"/>
    <property type="evidence" value="ECO:0007669"/>
    <property type="project" value="UniProtKB-KW"/>
</dbReference>
<dbReference type="PROSITE" id="PS00136">
    <property type="entry name" value="SUBTILASE_ASP"/>
    <property type="match status" value="1"/>
</dbReference>
<organism evidence="9 10">
    <name type="scientific">Plantactinospora endophytica</name>
    <dbReference type="NCBI Taxonomy" id="673535"/>
    <lineage>
        <taxon>Bacteria</taxon>
        <taxon>Bacillati</taxon>
        <taxon>Actinomycetota</taxon>
        <taxon>Actinomycetes</taxon>
        <taxon>Micromonosporales</taxon>
        <taxon>Micromonosporaceae</taxon>
        <taxon>Plantactinospora</taxon>
    </lineage>
</organism>
<reference evidence="9 10" key="1">
    <citation type="submission" date="2021-01" db="EMBL/GenBank/DDBJ databases">
        <title>Whole genome shotgun sequence of Plantactinospora endophytica NBRC 110450.</title>
        <authorList>
            <person name="Komaki H."/>
            <person name="Tamura T."/>
        </authorList>
    </citation>
    <scope>NUCLEOTIDE SEQUENCE [LARGE SCALE GENOMIC DNA]</scope>
    <source>
        <strain evidence="9 10">NBRC 110450</strain>
    </source>
</reference>
<feature type="active site" description="Charge relay system" evidence="5">
    <location>
        <position position="270"/>
    </location>
</feature>
<dbReference type="InterPro" id="IPR023827">
    <property type="entry name" value="Peptidase_S8_Asp-AS"/>
</dbReference>
<dbReference type="PROSITE" id="PS00138">
    <property type="entry name" value="SUBTILASE_SER"/>
    <property type="match status" value="1"/>
</dbReference>
<keyword evidence="4 5" id="KW-0720">Serine protease</keyword>